<dbReference type="STRING" id="1335309.GA0116948_10714"/>
<dbReference type="Proteomes" id="UP000242818">
    <property type="component" value="Unassembled WGS sequence"/>
</dbReference>
<feature type="transmembrane region" description="Helical" evidence="1">
    <location>
        <begin position="29"/>
        <end position="53"/>
    </location>
</feature>
<organism evidence="3 4">
    <name type="scientific">Chitinophaga costaii</name>
    <dbReference type="NCBI Taxonomy" id="1335309"/>
    <lineage>
        <taxon>Bacteria</taxon>
        <taxon>Pseudomonadati</taxon>
        <taxon>Bacteroidota</taxon>
        <taxon>Chitinophagia</taxon>
        <taxon>Chitinophagales</taxon>
        <taxon>Chitinophagaceae</taxon>
        <taxon>Chitinophaga</taxon>
    </lineage>
</organism>
<keyword evidence="1" id="KW-0472">Membrane</keyword>
<dbReference type="PANTHER" id="PTHR43264:SF1">
    <property type="entry name" value="INOSINE_URIDINE-PREFERRING NUCLEOSIDE HYDROLASE DOMAIN-CONTAINING PROTEIN"/>
    <property type="match status" value="1"/>
</dbReference>
<gene>
    <name evidence="3" type="ORF">GA0116948_10714</name>
</gene>
<dbReference type="InterPro" id="IPR001910">
    <property type="entry name" value="Inosine/uridine_hydrolase_dom"/>
</dbReference>
<protein>
    <submittedName>
        <fullName evidence="3">Inosine-uridine preferring nucleoside hydrolase</fullName>
    </submittedName>
</protein>
<reference evidence="3 4" key="1">
    <citation type="submission" date="2016-08" db="EMBL/GenBank/DDBJ databases">
        <authorList>
            <person name="Seilhamer J.J."/>
        </authorList>
    </citation>
    <scope>NUCLEOTIDE SEQUENCE [LARGE SCALE GENOMIC DNA]</scope>
    <source>
        <strain evidence="3 4">A37T2</strain>
    </source>
</reference>
<feature type="domain" description="Inosine/uridine-preferring nucleoside hydrolase" evidence="2">
    <location>
        <begin position="57"/>
        <end position="252"/>
    </location>
</feature>
<keyword evidence="1" id="KW-0812">Transmembrane</keyword>
<dbReference type="InterPro" id="IPR036452">
    <property type="entry name" value="Ribo_hydro-like"/>
</dbReference>
<evidence type="ECO:0000313" key="3">
    <source>
        <dbReference type="EMBL" id="SCC37176.1"/>
    </source>
</evidence>
<dbReference type="AlphaFoldDB" id="A0A1C4E0N3"/>
<proteinExistence type="predicted"/>
<evidence type="ECO:0000313" key="4">
    <source>
        <dbReference type="Proteomes" id="UP000242818"/>
    </source>
</evidence>
<dbReference type="Gene3D" id="3.90.245.10">
    <property type="entry name" value="Ribonucleoside hydrolase-like"/>
    <property type="match status" value="1"/>
</dbReference>
<dbReference type="SUPFAM" id="SSF53590">
    <property type="entry name" value="Nucleoside hydrolase"/>
    <property type="match status" value="1"/>
</dbReference>
<keyword evidence="3" id="KW-0378">Hydrolase</keyword>
<name>A0A1C4E0N3_9BACT</name>
<dbReference type="GO" id="GO:0016799">
    <property type="term" value="F:hydrolase activity, hydrolyzing N-glycosyl compounds"/>
    <property type="evidence" value="ECO:0007669"/>
    <property type="project" value="InterPro"/>
</dbReference>
<dbReference type="Pfam" id="PF01156">
    <property type="entry name" value="IU_nuc_hydro"/>
    <property type="match status" value="1"/>
</dbReference>
<dbReference type="EMBL" id="FMAR01000007">
    <property type="protein sequence ID" value="SCC37176.1"/>
    <property type="molecule type" value="Genomic_DNA"/>
</dbReference>
<sequence>MDGSLPVHFNPVEKDFAPRREYLSLSHKLLLSLMWVKTLLTLAFSIYGVAALAQRPVIFDTDMGPDYDDVGAITLLHAFADSGQVKILATVASTNYEGVAGVLEVFNTYFRRPHLPIGVPHRNGLLLRDNQHWTDTLLARYPHTLQHNAGVPDAVTVYRKVLATQPDHSVTIISVGFFTNLANLLQSPPDQYSHLNGTQLVQRKVKQLVSMAGQFPAGKEFNVAMDTASSAYVFAHWPTRLLFSGYEIGEKIKTGLPLIQDTHITHSPVKDVFNLSIPLAAEDREGRMSWDESTVLVGCKDPLTYYTLQPGHIVLHADGSNSWDTSGKQQAYLVEKTSPATVQAYINQLMKHQPKHHK</sequence>
<dbReference type="PANTHER" id="PTHR43264">
    <property type="match status" value="1"/>
</dbReference>
<keyword evidence="4" id="KW-1185">Reference proteome</keyword>
<keyword evidence="1" id="KW-1133">Transmembrane helix</keyword>
<accession>A0A1C4E0N3</accession>
<evidence type="ECO:0000259" key="2">
    <source>
        <dbReference type="Pfam" id="PF01156"/>
    </source>
</evidence>
<evidence type="ECO:0000256" key="1">
    <source>
        <dbReference type="SAM" id="Phobius"/>
    </source>
</evidence>